<comment type="caution">
    <text evidence="3">The sequence shown here is derived from an EMBL/GenBank/DDBJ whole genome shotgun (WGS) entry which is preliminary data.</text>
</comment>
<reference evidence="3" key="1">
    <citation type="submission" date="2022-04" db="EMBL/GenBank/DDBJ databases">
        <title>Carnegiea gigantea Genome sequencing and assembly v2.</title>
        <authorList>
            <person name="Copetti D."/>
            <person name="Sanderson M.J."/>
            <person name="Burquez A."/>
            <person name="Wojciechowski M.F."/>
        </authorList>
    </citation>
    <scope>NUCLEOTIDE SEQUENCE</scope>
    <source>
        <strain evidence="3">SGP5-SGP5p</strain>
        <tissue evidence="3">Aerial part</tissue>
    </source>
</reference>
<dbReference type="PANTHER" id="PTHR47723:SF21">
    <property type="entry name" value="POLYNUCLEOTIDYL TRANSFERASE, RIBONUCLEASE H-LIKE SUPERFAMILY PROTEIN"/>
    <property type="match status" value="1"/>
</dbReference>
<gene>
    <name evidence="3" type="ORF">Cgig2_031004</name>
</gene>
<dbReference type="GO" id="GO:0004523">
    <property type="term" value="F:RNA-DNA hybrid ribonuclease activity"/>
    <property type="evidence" value="ECO:0007669"/>
    <property type="project" value="InterPro"/>
</dbReference>
<dbReference type="EMBL" id="JAKOGI010000104">
    <property type="protein sequence ID" value="KAJ8444184.1"/>
    <property type="molecule type" value="Genomic_DNA"/>
</dbReference>
<dbReference type="AlphaFoldDB" id="A0A9Q1KIK3"/>
<proteinExistence type="predicted"/>
<dbReference type="CDD" id="cd06222">
    <property type="entry name" value="RNase_H_like"/>
    <property type="match status" value="1"/>
</dbReference>
<dbReference type="OrthoDB" id="1906820at2759"/>
<dbReference type="Proteomes" id="UP001153076">
    <property type="component" value="Unassembled WGS sequence"/>
</dbReference>
<dbReference type="GO" id="GO:0003676">
    <property type="term" value="F:nucleic acid binding"/>
    <property type="evidence" value="ECO:0007669"/>
    <property type="project" value="InterPro"/>
</dbReference>
<protein>
    <recommendedName>
        <fullName evidence="2">RNase H type-1 domain-containing protein</fullName>
    </recommendedName>
</protein>
<evidence type="ECO:0000313" key="4">
    <source>
        <dbReference type="Proteomes" id="UP001153076"/>
    </source>
</evidence>
<feature type="domain" description="RNase H type-1" evidence="2">
    <location>
        <begin position="191"/>
        <end position="255"/>
    </location>
</feature>
<evidence type="ECO:0000313" key="3">
    <source>
        <dbReference type="EMBL" id="KAJ8444184.1"/>
    </source>
</evidence>
<feature type="region of interest" description="Disordered" evidence="1">
    <location>
        <begin position="21"/>
        <end position="44"/>
    </location>
</feature>
<accession>A0A9Q1KIK3</accession>
<keyword evidence="4" id="KW-1185">Reference proteome</keyword>
<dbReference type="PANTHER" id="PTHR47723">
    <property type="entry name" value="OS05G0353850 PROTEIN"/>
    <property type="match status" value="1"/>
</dbReference>
<dbReference type="InterPro" id="IPR053151">
    <property type="entry name" value="RNase_H-like"/>
</dbReference>
<organism evidence="3 4">
    <name type="scientific">Carnegiea gigantea</name>
    <dbReference type="NCBI Taxonomy" id="171969"/>
    <lineage>
        <taxon>Eukaryota</taxon>
        <taxon>Viridiplantae</taxon>
        <taxon>Streptophyta</taxon>
        <taxon>Embryophyta</taxon>
        <taxon>Tracheophyta</taxon>
        <taxon>Spermatophyta</taxon>
        <taxon>Magnoliopsida</taxon>
        <taxon>eudicotyledons</taxon>
        <taxon>Gunneridae</taxon>
        <taxon>Pentapetalae</taxon>
        <taxon>Caryophyllales</taxon>
        <taxon>Cactineae</taxon>
        <taxon>Cactaceae</taxon>
        <taxon>Cactoideae</taxon>
        <taxon>Echinocereeae</taxon>
        <taxon>Carnegiea</taxon>
    </lineage>
</organism>
<evidence type="ECO:0000256" key="1">
    <source>
        <dbReference type="SAM" id="MobiDB-lite"/>
    </source>
</evidence>
<dbReference type="InterPro" id="IPR044730">
    <property type="entry name" value="RNase_H-like_dom_plant"/>
</dbReference>
<dbReference type="InterPro" id="IPR002156">
    <property type="entry name" value="RNaseH_domain"/>
</dbReference>
<sequence>MGVQVGAKAELLQSLVPNQAQSAPLEGSGPNQQKQRGMAQLRSNFPIPPCRRRGELTVKSAYQLIMNFKEQATPGSGTALMNGFWKELWGLCIPPRMKTFIWRACTDALPSKGCLSLKYPVPSVLSKTSSTQWIPRLGAPRAQVHHGVPPPSGLFKLNFDGGKLGDWGRGCGVICRDSNGNIIFSAAKQPDRGLEKIIAEGDCSNIIEHLKKRTHPNTIVGFILNDILCLANKFEFCSFSLVKRTGNRVAHALAHLQPFSPSC</sequence>
<dbReference type="Pfam" id="PF13456">
    <property type="entry name" value="RVT_3"/>
    <property type="match status" value="1"/>
</dbReference>
<evidence type="ECO:0000259" key="2">
    <source>
        <dbReference type="Pfam" id="PF13456"/>
    </source>
</evidence>
<name>A0A9Q1KIK3_9CARY</name>